<reference evidence="1 2" key="1">
    <citation type="submission" date="2021-06" db="EMBL/GenBank/DDBJ databases">
        <title>Gemonas diversity in paddy soil.</title>
        <authorList>
            <person name="Liu G."/>
        </authorList>
    </citation>
    <scope>NUCLEOTIDE SEQUENCE [LARGE SCALE GENOMIC DNA]</scope>
    <source>
        <strain evidence="1 2">RG10</strain>
    </source>
</reference>
<sequence>MDITAPILFLVFNRPETTRRVFEAIRQSRPSRLFVAADGPRGEVAGERQKCEQVRAIATAVDWECELVTLFRDRNLGCKKGVSSALDWFFSHVEEGIVLEDDCLPEPSFFRYCQELLARYRDDARVMQICGLNVLGEWPGSGHSYFFSGYGPIWGWASWRRAWRHYDVEMKLWPEVRGNGVYRDLCQDGAEAAYRLQLYDRLHAGEIDTWDYQWGFAKMVNSGLSVIPAANLVTNIGFGADATHVSDATDPYAELKVYQADSVLRHPPYLVRDRRADRRYLEEFVGVKPASFREAVLNLVRRRGR</sequence>
<dbReference type="EMBL" id="CP076723">
    <property type="protein sequence ID" value="QWV95070.1"/>
    <property type="molecule type" value="Genomic_DNA"/>
</dbReference>
<keyword evidence="2" id="KW-1185">Reference proteome</keyword>
<name>A0ABX8JHW0_9BACT</name>
<organism evidence="1 2">
    <name type="scientific">Geomonas oryzisoli</name>
    <dbReference type="NCBI Taxonomy" id="2847992"/>
    <lineage>
        <taxon>Bacteria</taxon>
        <taxon>Pseudomonadati</taxon>
        <taxon>Thermodesulfobacteriota</taxon>
        <taxon>Desulfuromonadia</taxon>
        <taxon>Geobacterales</taxon>
        <taxon>Geobacteraceae</taxon>
        <taxon>Geomonas</taxon>
    </lineage>
</organism>
<evidence type="ECO:0000313" key="2">
    <source>
        <dbReference type="Proteomes" id="UP000683557"/>
    </source>
</evidence>
<gene>
    <name evidence="1" type="ORF">KP004_07800</name>
</gene>
<accession>A0ABX8JHW0</accession>
<evidence type="ECO:0000313" key="1">
    <source>
        <dbReference type="EMBL" id="QWV95070.1"/>
    </source>
</evidence>
<dbReference type="Proteomes" id="UP000683557">
    <property type="component" value="Chromosome"/>
</dbReference>
<protein>
    <submittedName>
        <fullName evidence="1">Glycosyltransferase family 2 protein</fullName>
    </submittedName>
</protein>
<proteinExistence type="predicted"/>
<dbReference type="RefSeq" id="WP_216801771.1">
    <property type="nucleotide sequence ID" value="NZ_CP076723.1"/>
</dbReference>